<gene>
    <name evidence="10" type="ORF">PHJA_001689000</name>
</gene>
<comment type="subcellular location">
    <subcellularLocation>
        <location evidence="1">Endomembrane system</location>
        <topology evidence="1">Multi-pass membrane protein</topology>
    </subcellularLocation>
</comment>
<keyword evidence="7 9" id="KW-1133">Transmembrane helix</keyword>
<evidence type="ECO:0000256" key="7">
    <source>
        <dbReference type="ARBA" id="ARBA00022989"/>
    </source>
</evidence>
<dbReference type="AlphaFoldDB" id="A0A830C3Y6"/>
<feature type="transmembrane region" description="Helical" evidence="9">
    <location>
        <begin position="22"/>
        <end position="46"/>
    </location>
</feature>
<evidence type="ECO:0000256" key="9">
    <source>
        <dbReference type="SAM" id="Phobius"/>
    </source>
</evidence>
<dbReference type="GO" id="GO:0051119">
    <property type="term" value="F:sugar transmembrane transporter activity"/>
    <property type="evidence" value="ECO:0007669"/>
    <property type="project" value="InterPro"/>
</dbReference>
<protein>
    <submittedName>
        <fullName evidence="10">Bidirectional sugar transporter sweet5</fullName>
    </submittedName>
</protein>
<evidence type="ECO:0000256" key="3">
    <source>
        <dbReference type="ARBA" id="ARBA00022448"/>
    </source>
</evidence>
<evidence type="ECO:0000256" key="6">
    <source>
        <dbReference type="ARBA" id="ARBA00022737"/>
    </source>
</evidence>
<keyword evidence="5 9" id="KW-0812">Transmembrane</keyword>
<evidence type="ECO:0000256" key="1">
    <source>
        <dbReference type="ARBA" id="ARBA00004127"/>
    </source>
</evidence>
<dbReference type="GO" id="GO:0012505">
    <property type="term" value="C:endomembrane system"/>
    <property type="evidence" value="ECO:0007669"/>
    <property type="project" value="UniProtKB-SubCell"/>
</dbReference>
<evidence type="ECO:0000256" key="5">
    <source>
        <dbReference type="ARBA" id="ARBA00022692"/>
    </source>
</evidence>
<dbReference type="Proteomes" id="UP000653305">
    <property type="component" value="Unassembled WGS sequence"/>
</dbReference>
<evidence type="ECO:0000313" key="10">
    <source>
        <dbReference type="EMBL" id="GFP95447.1"/>
    </source>
</evidence>
<comment type="similarity">
    <text evidence="2">Belongs to the SWEET sugar transporter family.</text>
</comment>
<keyword evidence="3" id="KW-0813">Transport</keyword>
<dbReference type="GO" id="GO:0051260">
    <property type="term" value="P:protein homooligomerization"/>
    <property type="evidence" value="ECO:0007669"/>
    <property type="project" value="UniProtKB-ARBA"/>
</dbReference>
<dbReference type="PANTHER" id="PTHR10791">
    <property type="entry name" value="RAG1-ACTIVATING PROTEIN 1"/>
    <property type="match status" value="1"/>
</dbReference>
<evidence type="ECO:0000313" key="11">
    <source>
        <dbReference type="Proteomes" id="UP000653305"/>
    </source>
</evidence>
<keyword evidence="11" id="KW-1185">Reference proteome</keyword>
<feature type="transmembrane region" description="Helical" evidence="9">
    <location>
        <begin position="117"/>
        <end position="138"/>
    </location>
</feature>
<feature type="transmembrane region" description="Helical" evidence="9">
    <location>
        <begin position="144"/>
        <end position="165"/>
    </location>
</feature>
<dbReference type="PANTHER" id="PTHR10791:SF159">
    <property type="entry name" value="BIDIRECTIONAL SUGAR TRANSPORTER SWEET5"/>
    <property type="match status" value="1"/>
</dbReference>
<dbReference type="InterPro" id="IPR047664">
    <property type="entry name" value="SWEET"/>
</dbReference>
<keyword evidence="8 9" id="KW-0472">Membrane</keyword>
<dbReference type="GO" id="GO:0016020">
    <property type="term" value="C:membrane"/>
    <property type="evidence" value="ECO:0007669"/>
    <property type="project" value="InterPro"/>
</dbReference>
<dbReference type="FunFam" id="1.20.1280.290:FF:000002">
    <property type="entry name" value="Bidirectional sugar transporter SWEET"/>
    <property type="match status" value="1"/>
</dbReference>
<comment type="caution">
    <text evidence="10">The sequence shown here is derived from an EMBL/GenBank/DDBJ whole genome shotgun (WGS) entry which is preliminary data.</text>
</comment>
<proteinExistence type="inferred from homology"/>
<sequence>MTVLNCAMWVFYGMPFVHPDSILVVTINGIGFFIESFYVIIFLIYSEWPKRRVILIALLVEVVFMFGVVVVTMLCLHTTKSRSLLVGMLCIVFNIGMYTSPLTIMSRVIKTKSVKYLPFYLSLANFANGVVWSIYALIKFDPYVLVPNGLGTISGLVQLLLYVTFYKSTNWDEEPETELQPQSASQA</sequence>
<dbReference type="EMBL" id="BMAC01000388">
    <property type="protein sequence ID" value="GFP95447.1"/>
    <property type="molecule type" value="Genomic_DNA"/>
</dbReference>
<evidence type="ECO:0000256" key="2">
    <source>
        <dbReference type="ARBA" id="ARBA00007809"/>
    </source>
</evidence>
<reference evidence="10" key="1">
    <citation type="submission" date="2020-07" db="EMBL/GenBank/DDBJ databases">
        <title>Ethylene signaling mediates host invasion by parasitic plants.</title>
        <authorList>
            <person name="Yoshida S."/>
        </authorList>
    </citation>
    <scope>NUCLEOTIDE SEQUENCE</scope>
    <source>
        <strain evidence="10">Okayama</strain>
    </source>
</reference>
<dbReference type="OrthoDB" id="409725at2759"/>
<dbReference type="InterPro" id="IPR004316">
    <property type="entry name" value="SWEET_rpt"/>
</dbReference>
<feature type="transmembrane region" description="Helical" evidence="9">
    <location>
        <begin position="53"/>
        <end position="79"/>
    </location>
</feature>
<dbReference type="Gene3D" id="1.20.1280.290">
    <property type="match status" value="2"/>
</dbReference>
<keyword evidence="4 10" id="KW-0762">Sugar transport</keyword>
<evidence type="ECO:0000256" key="8">
    <source>
        <dbReference type="ARBA" id="ARBA00023136"/>
    </source>
</evidence>
<dbReference type="Pfam" id="PF03083">
    <property type="entry name" value="MtN3_slv"/>
    <property type="match status" value="2"/>
</dbReference>
<accession>A0A830C3Y6</accession>
<organism evidence="10 11">
    <name type="scientific">Phtheirospermum japonicum</name>
    <dbReference type="NCBI Taxonomy" id="374723"/>
    <lineage>
        <taxon>Eukaryota</taxon>
        <taxon>Viridiplantae</taxon>
        <taxon>Streptophyta</taxon>
        <taxon>Embryophyta</taxon>
        <taxon>Tracheophyta</taxon>
        <taxon>Spermatophyta</taxon>
        <taxon>Magnoliopsida</taxon>
        <taxon>eudicotyledons</taxon>
        <taxon>Gunneridae</taxon>
        <taxon>Pentapetalae</taxon>
        <taxon>asterids</taxon>
        <taxon>lamiids</taxon>
        <taxon>Lamiales</taxon>
        <taxon>Orobanchaceae</taxon>
        <taxon>Orobanchaceae incertae sedis</taxon>
        <taxon>Phtheirospermum</taxon>
    </lineage>
</organism>
<feature type="transmembrane region" description="Helical" evidence="9">
    <location>
        <begin position="85"/>
        <end position="105"/>
    </location>
</feature>
<evidence type="ECO:0000256" key="4">
    <source>
        <dbReference type="ARBA" id="ARBA00022597"/>
    </source>
</evidence>
<name>A0A830C3Y6_9LAMI</name>
<keyword evidence="6" id="KW-0677">Repeat</keyword>